<reference evidence="17" key="1">
    <citation type="submission" date="2009-11" db="EMBL/GenBank/DDBJ databases">
        <title>The complete genome of Sulfurospirillum deleyianum DSM 6946.</title>
        <authorList>
            <consortium name="US DOE Joint Genome Institute (JGI-PGF)"/>
            <person name="Lucas S."/>
            <person name="Copeland A."/>
            <person name="Lapidus A."/>
            <person name="Glavina del Rio T."/>
            <person name="Dalin E."/>
            <person name="Tice H."/>
            <person name="Bruce D."/>
            <person name="Goodwin L."/>
            <person name="Pitluck S."/>
            <person name="Kyrpides N."/>
            <person name="Mavromatis K."/>
            <person name="Ivanova N."/>
            <person name="Ovchinnikova G."/>
            <person name="Munk A.C."/>
            <person name="Lu M."/>
            <person name="Brettin T."/>
            <person name="Detter J.C."/>
            <person name="Han C."/>
            <person name="Tapia R."/>
            <person name="Larimer F."/>
            <person name="Land M."/>
            <person name="Hauser L."/>
            <person name="Markowitz V."/>
            <person name="Cheng J.F."/>
            <person name="Hugenholtz P."/>
            <person name="Woyke T."/>
            <person name="Wu D."/>
            <person name="Aumann P."/>
            <person name="Schneider S."/>
            <person name="Lang E."/>
            <person name="Spring S."/>
            <person name="Klenk H.P."/>
            <person name="Eisen J.A."/>
        </authorList>
    </citation>
    <scope>NUCLEOTIDE SEQUENCE [LARGE SCALE GENOMIC DNA]</scope>
    <source>
        <strain evidence="17">ATCC 51133 / DSM 6946 / 5175</strain>
    </source>
</reference>
<keyword evidence="4 14" id="KW-0378">Hydrolase</keyword>
<keyword evidence="10" id="KW-0413">Isomerase</keyword>
<dbReference type="OrthoDB" id="9810135at2"/>
<dbReference type="SUPFAM" id="SSF52540">
    <property type="entry name" value="P-loop containing nucleoside triphosphate hydrolases"/>
    <property type="match status" value="1"/>
</dbReference>
<dbReference type="HOGENOM" id="CLU_010638_1_0_7"/>
<dbReference type="PROSITE" id="PS51198">
    <property type="entry name" value="UVRD_HELICASE_ATP_BIND"/>
    <property type="match status" value="1"/>
</dbReference>
<evidence type="ECO:0000256" key="12">
    <source>
        <dbReference type="ARBA" id="ARBA00034808"/>
    </source>
</evidence>
<dbReference type="EMBL" id="CP001816">
    <property type="protein sequence ID" value="ACZ12925.1"/>
    <property type="molecule type" value="Genomic_DNA"/>
</dbReference>
<evidence type="ECO:0000313" key="16">
    <source>
        <dbReference type="EMBL" id="ACZ12925.1"/>
    </source>
</evidence>
<name>D1B4A5_SULD5</name>
<dbReference type="GO" id="GO:0043138">
    <property type="term" value="F:3'-5' DNA helicase activity"/>
    <property type="evidence" value="ECO:0007669"/>
    <property type="project" value="UniProtKB-EC"/>
</dbReference>
<dbReference type="AlphaFoldDB" id="D1B4A5"/>
<dbReference type="InterPro" id="IPR011604">
    <property type="entry name" value="PDDEXK-like_dom_sf"/>
</dbReference>
<dbReference type="GO" id="GO:0005524">
    <property type="term" value="F:ATP binding"/>
    <property type="evidence" value="ECO:0007669"/>
    <property type="project" value="UniProtKB-UniRule"/>
</dbReference>
<evidence type="ECO:0000256" key="11">
    <source>
        <dbReference type="ARBA" id="ARBA00034617"/>
    </source>
</evidence>
<dbReference type="eggNOG" id="COG1074">
    <property type="taxonomic scope" value="Bacteria"/>
</dbReference>
<dbReference type="InterPro" id="IPR011335">
    <property type="entry name" value="Restrct_endonuc-II-like"/>
</dbReference>
<dbReference type="Gene3D" id="3.40.50.300">
    <property type="entry name" value="P-loop containing nucleotide triphosphate hydrolases"/>
    <property type="match status" value="4"/>
</dbReference>
<dbReference type="Pfam" id="PF00580">
    <property type="entry name" value="UvrD-helicase"/>
    <property type="match status" value="1"/>
</dbReference>
<evidence type="ECO:0000256" key="8">
    <source>
        <dbReference type="ARBA" id="ARBA00023125"/>
    </source>
</evidence>
<accession>D1B4A5</accession>
<dbReference type="RefSeq" id="WP_012857673.1">
    <property type="nucleotide sequence ID" value="NC_013512.1"/>
</dbReference>
<evidence type="ECO:0000259" key="15">
    <source>
        <dbReference type="PROSITE" id="PS51198"/>
    </source>
</evidence>
<protein>
    <recommendedName>
        <fullName evidence="12">DNA 3'-5' helicase</fullName>
        <ecNumber evidence="12">5.6.2.4</ecNumber>
    </recommendedName>
</protein>
<dbReference type="InterPro" id="IPR027417">
    <property type="entry name" value="P-loop_NTPase"/>
</dbReference>
<dbReference type="InterPro" id="IPR014016">
    <property type="entry name" value="UvrD-like_ATP-bd"/>
</dbReference>
<sequence>MNFSPYLALEASAGSGKTFALSVRYLSLLFMGANAQKIVALTFTNKSAHEMKTRIFETLKDLENKEELHAIAEQTGKSEEVLLREKEHVLRHLLQADIKISTLDAFFALILRHFALNVGLQPDFSIGEETLDEKLIEQFIALCKSKNLYRSLIAFTLQEDKKLGDVFSLLHFLYQKKSELRLDAFPEASYPSLQPCLEILERIRVYFEACGLSTRGLATFQAQSLGELLAKKYLEREDFGYWDYKKYANETVNALLHELKEALRIHCDAKEAYFLGELGKLFGVYDESLRRLMRANGELGFDDVTNLLYTLLREEIHKDFLYFRLDGTVEHLLIDEFQDTSVVQYEILLPLIEEIRAGRGVKDFKTLFFVGDVKQSIYRFRGGAKELFGYAKESLHLAVDSLDTNYRSSPEVVAFVNEIFTGKMKGYETQKAAKKEGEGYICVRIDECVESLVLEEIGRVLEKGIKPKDIALLVHTNKDAKVFKALIQEHFPSLHVRLEATLKLTEVRSIKAMISLLKYLYFGDEIYKASFCTLSGMSWGTPLSMVSCTMHQPPLVVVQMLIEHYGLYDGSQDWLRFLEVASRYEEIESFLFALERLSDEAKSEDSEGLRVLTVHKSKGLEFEHVILCDKLGRDTTQSDTLLFSYDAVNLQEVHLTMRGRESVDSGYEKAKEREQSLNFEDRLNALYVAFTRAKRSLCVCAKSDNSVFESLNLTPLERGILSQTEASVAPSLKPLPLFFPKAYGTQNISAVEDELNESVEVGSMTFGIAQHYLLEMWDGFEKESLERAYLALRNRFASVLDEGALQRLYQRAEHLLTCKDFLSLVQGANILKEQPLMYQKERKQIDLLLEHPDKIVVIDYKSSKKESAKHHAQVALYQEALSQIYTLPVEGYICYLGNEGVELVKNL</sequence>
<evidence type="ECO:0000256" key="2">
    <source>
        <dbReference type="ARBA" id="ARBA00022741"/>
    </source>
</evidence>
<keyword evidence="7 14" id="KW-0067">ATP-binding</keyword>
<dbReference type="KEGG" id="sdl:Sdel_1910"/>
<evidence type="ECO:0000256" key="7">
    <source>
        <dbReference type="ARBA" id="ARBA00022840"/>
    </source>
</evidence>
<keyword evidence="9" id="KW-0234">DNA repair</keyword>
<proteinExistence type="predicted"/>
<dbReference type="InterPro" id="IPR000212">
    <property type="entry name" value="DNA_helicase_UvrD/REP"/>
</dbReference>
<comment type="catalytic activity">
    <reaction evidence="11">
        <text>Couples ATP hydrolysis with the unwinding of duplex DNA by translocating in the 3'-5' direction.</text>
        <dbReference type="EC" id="5.6.2.4"/>
    </reaction>
</comment>
<keyword evidence="2 14" id="KW-0547">Nucleotide-binding</keyword>
<keyword evidence="5 14" id="KW-0347">Helicase</keyword>
<dbReference type="EC" id="5.6.2.4" evidence="12"/>
<dbReference type="SUPFAM" id="SSF52980">
    <property type="entry name" value="Restriction endonuclease-like"/>
    <property type="match status" value="1"/>
</dbReference>
<dbReference type="GO" id="GO:0000725">
    <property type="term" value="P:recombinational repair"/>
    <property type="evidence" value="ECO:0007669"/>
    <property type="project" value="TreeGrafter"/>
</dbReference>
<evidence type="ECO:0000256" key="13">
    <source>
        <dbReference type="ARBA" id="ARBA00048988"/>
    </source>
</evidence>
<evidence type="ECO:0000256" key="10">
    <source>
        <dbReference type="ARBA" id="ARBA00023235"/>
    </source>
</evidence>
<dbReference type="GO" id="GO:0003677">
    <property type="term" value="F:DNA binding"/>
    <property type="evidence" value="ECO:0007669"/>
    <property type="project" value="UniProtKB-KW"/>
</dbReference>
<evidence type="ECO:0000256" key="1">
    <source>
        <dbReference type="ARBA" id="ARBA00022722"/>
    </source>
</evidence>
<evidence type="ECO:0000256" key="4">
    <source>
        <dbReference type="ARBA" id="ARBA00022801"/>
    </source>
</evidence>
<dbReference type="Pfam" id="PF12705">
    <property type="entry name" value="PDDEXK_1"/>
    <property type="match status" value="1"/>
</dbReference>
<evidence type="ECO:0000256" key="9">
    <source>
        <dbReference type="ARBA" id="ARBA00023204"/>
    </source>
</evidence>
<keyword evidence="1" id="KW-0540">Nuclease</keyword>
<dbReference type="InterPro" id="IPR014017">
    <property type="entry name" value="DNA_helicase_UvrD-like_C"/>
</dbReference>
<evidence type="ECO:0000313" key="17">
    <source>
        <dbReference type="Proteomes" id="UP000002222"/>
    </source>
</evidence>
<feature type="domain" description="UvrD-like helicase ATP-binding" evidence="15">
    <location>
        <begin position="1"/>
        <end position="409"/>
    </location>
</feature>
<organism evidence="16 17">
    <name type="scientific">Sulfurospirillum deleyianum (strain ATCC 51133 / DSM 6946 / 5175)</name>
    <dbReference type="NCBI Taxonomy" id="525898"/>
    <lineage>
        <taxon>Bacteria</taxon>
        <taxon>Pseudomonadati</taxon>
        <taxon>Campylobacterota</taxon>
        <taxon>Epsilonproteobacteria</taxon>
        <taxon>Campylobacterales</taxon>
        <taxon>Sulfurospirillaceae</taxon>
        <taxon>Sulfurospirillum</taxon>
    </lineage>
</organism>
<dbReference type="Gene3D" id="3.90.320.10">
    <property type="match status" value="1"/>
</dbReference>
<dbReference type="Pfam" id="PF13361">
    <property type="entry name" value="UvrD_C"/>
    <property type="match status" value="2"/>
</dbReference>
<evidence type="ECO:0000256" key="14">
    <source>
        <dbReference type="PROSITE-ProRule" id="PRU00560"/>
    </source>
</evidence>
<evidence type="ECO:0000256" key="5">
    <source>
        <dbReference type="ARBA" id="ARBA00022806"/>
    </source>
</evidence>
<evidence type="ECO:0000256" key="3">
    <source>
        <dbReference type="ARBA" id="ARBA00022763"/>
    </source>
</evidence>
<keyword evidence="8" id="KW-0238">DNA-binding</keyword>
<dbReference type="PANTHER" id="PTHR11070:SF67">
    <property type="entry name" value="DNA 3'-5' HELICASE"/>
    <property type="match status" value="1"/>
</dbReference>
<comment type="catalytic activity">
    <reaction evidence="13">
        <text>ATP + H2O = ADP + phosphate + H(+)</text>
        <dbReference type="Rhea" id="RHEA:13065"/>
        <dbReference type="ChEBI" id="CHEBI:15377"/>
        <dbReference type="ChEBI" id="CHEBI:15378"/>
        <dbReference type="ChEBI" id="CHEBI:30616"/>
        <dbReference type="ChEBI" id="CHEBI:43474"/>
        <dbReference type="ChEBI" id="CHEBI:456216"/>
        <dbReference type="EC" id="5.6.2.4"/>
    </reaction>
</comment>
<gene>
    <name evidence="16" type="ordered locus">Sdel_1910</name>
</gene>
<keyword evidence="6" id="KW-0269">Exonuclease</keyword>
<feature type="binding site" evidence="14">
    <location>
        <begin position="11"/>
        <end position="18"/>
    </location>
    <ligand>
        <name>ATP</name>
        <dbReference type="ChEBI" id="CHEBI:30616"/>
    </ligand>
</feature>
<dbReference type="PANTHER" id="PTHR11070">
    <property type="entry name" value="UVRD / RECB / PCRA DNA HELICASE FAMILY MEMBER"/>
    <property type="match status" value="1"/>
</dbReference>
<evidence type="ECO:0000256" key="6">
    <source>
        <dbReference type="ARBA" id="ARBA00022839"/>
    </source>
</evidence>
<reference evidence="16 17" key="2">
    <citation type="journal article" date="2010" name="Stand. Genomic Sci.">
        <title>Complete genome sequence of Sulfurospirillum deleyianum type strain (5175).</title>
        <authorList>
            <person name="Sikorski J."/>
            <person name="Lapidus A."/>
            <person name="Copeland A."/>
            <person name="Glavina Del Rio T."/>
            <person name="Nolan M."/>
            <person name="Lucas S."/>
            <person name="Chen F."/>
            <person name="Tice H."/>
            <person name="Cheng J.F."/>
            <person name="Saunders E."/>
            <person name="Bruce D."/>
            <person name="Goodwin L."/>
            <person name="Pitluck S."/>
            <person name="Ovchinnikova G."/>
            <person name="Pati A."/>
            <person name="Ivanova N."/>
            <person name="Mavromatis K."/>
            <person name="Chen A."/>
            <person name="Palaniappan K."/>
            <person name="Chain P."/>
            <person name="Land M."/>
            <person name="Hauser L."/>
            <person name="Chang Y.J."/>
            <person name="Jeffries C.D."/>
            <person name="Brettin T."/>
            <person name="Detter J.C."/>
            <person name="Han C."/>
            <person name="Rohde M."/>
            <person name="Lang E."/>
            <person name="Spring S."/>
            <person name="Goker M."/>
            <person name="Bristow J."/>
            <person name="Eisen J.A."/>
            <person name="Markowitz V."/>
            <person name="Hugenholtz P."/>
            <person name="Kyrpides N.C."/>
            <person name="Klenk H.P."/>
        </authorList>
    </citation>
    <scope>NUCLEOTIDE SEQUENCE [LARGE SCALE GENOMIC DNA]</scope>
    <source>
        <strain evidence="17">ATCC 51133 / DSM 6946 / 5175</strain>
    </source>
</reference>
<keyword evidence="17" id="KW-1185">Reference proteome</keyword>
<dbReference type="STRING" id="525898.Sdel_1910"/>
<dbReference type="NCBIfam" id="NF010485">
    <property type="entry name" value="PRK13909.1-2"/>
    <property type="match status" value="1"/>
</dbReference>
<keyword evidence="3" id="KW-0227">DNA damage</keyword>
<dbReference type="Proteomes" id="UP000002222">
    <property type="component" value="Chromosome"/>
</dbReference>
<dbReference type="InterPro" id="IPR038726">
    <property type="entry name" value="PDDEXK_AddAB-type"/>
</dbReference>
<dbReference type="GO" id="GO:0005829">
    <property type="term" value="C:cytosol"/>
    <property type="evidence" value="ECO:0007669"/>
    <property type="project" value="TreeGrafter"/>
</dbReference>
<dbReference type="GO" id="GO:0004527">
    <property type="term" value="F:exonuclease activity"/>
    <property type="evidence" value="ECO:0007669"/>
    <property type="project" value="UniProtKB-KW"/>
</dbReference>